<evidence type="ECO:0000313" key="4">
    <source>
        <dbReference type="Proteomes" id="UP001153714"/>
    </source>
</evidence>
<dbReference type="OrthoDB" id="66533at2759"/>
<dbReference type="EMBL" id="OU893347">
    <property type="protein sequence ID" value="CAG9786768.1"/>
    <property type="molecule type" value="Genomic_DNA"/>
</dbReference>
<dbReference type="PANTHER" id="PTHR13366">
    <property type="entry name" value="MALARIA ANTIGEN-RELATED"/>
    <property type="match status" value="1"/>
</dbReference>
<dbReference type="Proteomes" id="UP001153714">
    <property type="component" value="Chromosome 16"/>
</dbReference>
<dbReference type="Pfam" id="PF13251">
    <property type="entry name" value="DUF4042"/>
    <property type="match status" value="1"/>
</dbReference>
<dbReference type="InterPro" id="IPR011989">
    <property type="entry name" value="ARM-like"/>
</dbReference>
<dbReference type="InterPro" id="IPR052107">
    <property type="entry name" value="HEAT6"/>
</dbReference>
<reference evidence="3" key="2">
    <citation type="submission" date="2022-10" db="EMBL/GenBank/DDBJ databases">
        <authorList>
            <consortium name="ENA_rothamsted_submissions"/>
            <consortium name="culmorum"/>
            <person name="King R."/>
        </authorList>
    </citation>
    <scope>NUCLEOTIDE SEQUENCE</scope>
</reference>
<dbReference type="SUPFAM" id="SSF48371">
    <property type="entry name" value="ARM repeat"/>
    <property type="match status" value="1"/>
</dbReference>
<proteinExistence type="predicted"/>
<protein>
    <recommendedName>
        <fullName evidence="1">HEAT repeat-containing protein 6</fullName>
    </recommendedName>
</protein>
<accession>A0A9N9R0A8</accession>
<dbReference type="InterPro" id="IPR016024">
    <property type="entry name" value="ARM-type_fold"/>
</dbReference>
<feature type="domain" description="DUF4042" evidence="2">
    <location>
        <begin position="368"/>
        <end position="554"/>
    </location>
</feature>
<evidence type="ECO:0000256" key="1">
    <source>
        <dbReference type="ARBA" id="ARBA00015263"/>
    </source>
</evidence>
<name>A0A9N9R0A8_9NEOP</name>
<dbReference type="AlphaFoldDB" id="A0A9N9R0A8"/>
<gene>
    <name evidence="3" type="ORF">DIATSA_LOCUS4705</name>
</gene>
<keyword evidence="4" id="KW-1185">Reference proteome</keyword>
<dbReference type="PANTHER" id="PTHR13366:SF0">
    <property type="entry name" value="HEAT REPEAT-CONTAINING PROTEIN 6"/>
    <property type="match status" value="1"/>
</dbReference>
<dbReference type="InterPro" id="IPR025283">
    <property type="entry name" value="DUF4042"/>
</dbReference>
<evidence type="ECO:0000259" key="2">
    <source>
        <dbReference type="Pfam" id="PF13251"/>
    </source>
</evidence>
<organism evidence="3 4">
    <name type="scientific">Diatraea saccharalis</name>
    <name type="common">sugarcane borer</name>
    <dbReference type="NCBI Taxonomy" id="40085"/>
    <lineage>
        <taxon>Eukaryota</taxon>
        <taxon>Metazoa</taxon>
        <taxon>Ecdysozoa</taxon>
        <taxon>Arthropoda</taxon>
        <taxon>Hexapoda</taxon>
        <taxon>Insecta</taxon>
        <taxon>Pterygota</taxon>
        <taxon>Neoptera</taxon>
        <taxon>Endopterygota</taxon>
        <taxon>Lepidoptera</taxon>
        <taxon>Glossata</taxon>
        <taxon>Ditrysia</taxon>
        <taxon>Pyraloidea</taxon>
        <taxon>Crambidae</taxon>
        <taxon>Crambinae</taxon>
        <taxon>Diatraea</taxon>
    </lineage>
</organism>
<reference evidence="3" key="1">
    <citation type="submission" date="2021-12" db="EMBL/GenBank/DDBJ databases">
        <authorList>
            <person name="King R."/>
        </authorList>
    </citation>
    <scope>NUCLEOTIDE SEQUENCE</scope>
</reference>
<evidence type="ECO:0000313" key="3">
    <source>
        <dbReference type="EMBL" id="CAG9786768.1"/>
    </source>
</evidence>
<dbReference type="Gene3D" id="1.25.10.10">
    <property type="entry name" value="Leucine-rich Repeat Variant"/>
    <property type="match status" value="2"/>
</dbReference>
<sequence length="1103" mass="123355">MDSNLSQSFSFLCGELCNLLYVKDYNKSKINSLIDELNAKPYKGELFVSKHDASTLIIALCINVKPTDESLAAKASHLINSILSKQNLQFDLDFLCNVVSWHILCLKKCSDIIVPDILHNMQCILQVNPQLGIKFSEELVGPNGILLNFVNVDKSNMLNIQNPLQICLIALKSIISCLNAEDNNIGTLSIDLKERISQVVVKLLLKGSVKSQDEFLYCKVVIAALRVLSQLHFNDPKVSVPLPEVMGICRYFILYGLLNQGNKPEKIMPSQQTIAAPVIKTYPKGGKKQKLRKQRNNAIESLKKEIPVSDLSLMRDVDNFENNSAYKPASKNYLEPQKAKNCWALTSDSDMSDVESNREAKLIALKSRVRQSSSNLLLVLIKVTEKKDIFGYWWALLPDSLDKDTRFIDDGVKKTLAYCAITDPIASSRASVLSVILALLSGSRIYLSQAESSKKDVSSFIPFSVNLGYVIKCLHKVLVSILDSERSHAVIIVALKCCAALVQSTPYHKMQEGLISELVKSTRKFLVHRDVTLQVGSLITMGCVLSVDPKVEEVLKAIEKDVVSSKVLSPPNSSRIADEECDDFEEGYSDDELFVVRDVKVECDKDSISNSNFKSWILDICFKNMGWIFKENEVVRCKSSAIPVILESLQVLSAIAFHHFSELLIGHIAMLADILKELLQHEHQDVVLQASRTISIIGDALQRLEQTEQPPPLTQCVYMWEELLSPLSAVLQSRDNSPAKATACDCIANIGEKSFKELPRRLQVLCCTLLVGSCSDEEAMVRAAAVRALAMAVMFRTLREDIYFVSDCGENVLRALAESTLMVRTKAAWALGNLSDALVLNMEEPEMDCIDDDLLRRLMEVSIQCAVDNDKVKMSATRGLGNFLRLIKNENLQRDPQMKTLCETAIGKLLDCACKVANMKVRWNACYAMGNAMKNEYLFTCFSGWQAQVFPSLCKLCLECKNLKVRINAAMALRAPVTRSHYGEHFVAVWRGIMAAMENAANVDDFTEYKHKDNLIEQLCVTLAHMCCMLTAADLTDILDPLVFHYECAKELFTQLCHKLPPENNSCFKILQAAKHVTIDLIATNDTQSQSLAMLQNIFIWDM</sequence>